<evidence type="ECO:0000313" key="3">
    <source>
        <dbReference type="Proteomes" id="UP000694844"/>
    </source>
</evidence>
<feature type="compositionally biased region" description="Basic and acidic residues" evidence="2">
    <location>
        <begin position="15"/>
        <end position="33"/>
    </location>
</feature>
<feature type="region of interest" description="Disordered" evidence="2">
    <location>
        <begin position="1"/>
        <end position="40"/>
    </location>
</feature>
<organism evidence="3 4">
    <name type="scientific">Crassostrea virginica</name>
    <name type="common">Eastern oyster</name>
    <dbReference type="NCBI Taxonomy" id="6565"/>
    <lineage>
        <taxon>Eukaryota</taxon>
        <taxon>Metazoa</taxon>
        <taxon>Spiralia</taxon>
        <taxon>Lophotrochozoa</taxon>
        <taxon>Mollusca</taxon>
        <taxon>Bivalvia</taxon>
        <taxon>Autobranchia</taxon>
        <taxon>Pteriomorphia</taxon>
        <taxon>Ostreida</taxon>
        <taxon>Ostreoidea</taxon>
        <taxon>Ostreidae</taxon>
        <taxon>Crassostrea</taxon>
    </lineage>
</organism>
<reference evidence="4" key="1">
    <citation type="submission" date="2025-08" db="UniProtKB">
        <authorList>
            <consortium name="RefSeq"/>
        </authorList>
    </citation>
    <scope>IDENTIFICATION</scope>
    <source>
        <tissue evidence="4">Whole sample</tissue>
    </source>
</reference>
<keyword evidence="1" id="KW-0175">Coiled coil</keyword>
<dbReference type="OrthoDB" id="6069426at2759"/>
<dbReference type="KEGG" id="cvn:111106248"/>
<name>A0A8B8AZH7_CRAVI</name>
<sequence length="820" mass="95316">MALTAKERARRWRERQKNDPEKHQRYLENEKERYRSRKNSGKLKCISELTERQKRSVRKRWRKNQKQKREKDKDIANLITVNTPPDSPGNEDIYLVDGRRSSGRKKVRRDRAKAYREVKKLKVKLQKKEKEIHKYKKRLYRERARINQGKDSPRTKTRKLLRGQSVSDEVRRKLLFHQTLVKGLRDKYKETRKKRTQQEIVGILPSKLLQKYKLKSYAAGAIGYSRRRVLGDEVSKNSSLSKRNSRIQRLLSSVKEFFQRDDNSRSSAGKRETITRFKVKKQKRFLNDDMKNLHTKFISENPSMMLSYSLFCRLRPFWVVKATERDRQTCLCVKHENLQYQADKLKDLGIIMTSNLNELAKCICCDSGKKGCMYRECLICKDKTIAINEKDLEKQIQWKKWATRRVEKVKKVQGEEIRYTTSMTTREDAHGTAETLVDEFRDTLKKTCRHFYNIRHQYAALRSLKETMKENEAMVHIDFSENYACKYDKEIQSVHFGPSQTQITLHTGVIYYKGDCTTSFCTVSNCTNHGPPAIWAHLNPVLANVKEINPNIDTIYFVSDGPTTQYRCKANFFLLSSYFFDLGFKVGNWSFLEAGHGKGPADGIGGAVKRSADSFVAHGGNITDAQSMVDALRSTGTTVKLYLVTEAEVESIKNHIPTDLQPVPQTMKLHQVYTKDRNTVEVRVLSCFCKKPDICNCFEPISFTFVNADSAINFADSSNEICIENFQKCVDTQLVGKWCVVIYDDVPYPGIVQDVDDDDIEVKVMHKIGVNRYFWPLLTDILWYKHSQVVCEISEPTLIGTRHYQLSKYDWAKVAKVVDV</sequence>
<keyword evidence="3" id="KW-1185">Reference proteome</keyword>
<dbReference type="RefSeq" id="XP_022296560.1">
    <property type="nucleotide sequence ID" value="XM_022440852.1"/>
</dbReference>
<dbReference type="PANTHER" id="PTHR46601">
    <property type="entry name" value="ULP_PROTEASE DOMAIN-CONTAINING PROTEIN"/>
    <property type="match status" value="1"/>
</dbReference>
<proteinExistence type="predicted"/>
<dbReference type="AlphaFoldDB" id="A0A8B8AZH7"/>
<dbReference type="GeneID" id="111106248"/>
<evidence type="ECO:0000313" key="4">
    <source>
        <dbReference type="RefSeq" id="XP_022296560.1"/>
    </source>
</evidence>
<dbReference type="Proteomes" id="UP000694844">
    <property type="component" value="Chromosome 8"/>
</dbReference>
<accession>A0A8B8AZH7</accession>
<feature type="coiled-coil region" evidence="1">
    <location>
        <begin position="104"/>
        <end position="145"/>
    </location>
</feature>
<feature type="compositionally biased region" description="Basic residues" evidence="2">
    <location>
        <begin position="55"/>
        <end position="66"/>
    </location>
</feature>
<gene>
    <name evidence="4" type="primary">LOC111106248</name>
</gene>
<evidence type="ECO:0000256" key="1">
    <source>
        <dbReference type="SAM" id="Coils"/>
    </source>
</evidence>
<dbReference type="PANTHER" id="PTHR46601:SF2">
    <property type="entry name" value="UBIQUITIN-LIKE PROTEASE FAMILY PROFILE DOMAIN-CONTAINING PROTEIN"/>
    <property type="match status" value="1"/>
</dbReference>
<evidence type="ECO:0000256" key="2">
    <source>
        <dbReference type="SAM" id="MobiDB-lite"/>
    </source>
</evidence>
<feature type="region of interest" description="Disordered" evidence="2">
    <location>
        <begin position="52"/>
        <end position="72"/>
    </location>
</feature>
<protein>
    <submittedName>
        <fullName evidence="4">Uncharacterized protein LOC111106248</fullName>
    </submittedName>
</protein>